<comment type="caution">
    <text evidence="3">The sequence shown here is derived from an EMBL/GenBank/DDBJ whole genome shotgun (WGS) entry which is preliminary data.</text>
</comment>
<keyword evidence="4" id="KW-1185">Reference proteome</keyword>
<evidence type="ECO:0000256" key="1">
    <source>
        <dbReference type="SAM" id="Coils"/>
    </source>
</evidence>
<keyword evidence="2" id="KW-0732">Signal</keyword>
<dbReference type="AlphaFoldDB" id="A0A9N8DH56"/>
<gene>
    <name evidence="3" type="ORF">SEMRO_143_G066470.1</name>
</gene>
<keyword evidence="1" id="KW-0175">Coiled coil</keyword>
<dbReference type="OrthoDB" id="47729at2759"/>
<feature type="coiled-coil region" evidence="1">
    <location>
        <begin position="76"/>
        <end position="128"/>
    </location>
</feature>
<protein>
    <submittedName>
        <fullName evidence="3">Uncharacterized protein</fullName>
    </submittedName>
</protein>
<proteinExistence type="predicted"/>
<feature type="signal peptide" evidence="2">
    <location>
        <begin position="1"/>
        <end position="21"/>
    </location>
</feature>
<dbReference type="EMBL" id="CAICTM010000142">
    <property type="protein sequence ID" value="CAB9502672.1"/>
    <property type="molecule type" value="Genomic_DNA"/>
</dbReference>
<evidence type="ECO:0000313" key="4">
    <source>
        <dbReference type="Proteomes" id="UP001153069"/>
    </source>
</evidence>
<reference evidence="3" key="1">
    <citation type="submission" date="2020-06" db="EMBL/GenBank/DDBJ databases">
        <authorList>
            <consortium name="Plant Systems Biology data submission"/>
        </authorList>
    </citation>
    <scope>NUCLEOTIDE SEQUENCE</scope>
    <source>
        <strain evidence="3">D6</strain>
    </source>
</reference>
<organism evidence="3 4">
    <name type="scientific">Seminavis robusta</name>
    <dbReference type="NCBI Taxonomy" id="568900"/>
    <lineage>
        <taxon>Eukaryota</taxon>
        <taxon>Sar</taxon>
        <taxon>Stramenopiles</taxon>
        <taxon>Ochrophyta</taxon>
        <taxon>Bacillariophyta</taxon>
        <taxon>Bacillariophyceae</taxon>
        <taxon>Bacillariophycidae</taxon>
        <taxon>Naviculales</taxon>
        <taxon>Naviculaceae</taxon>
        <taxon>Seminavis</taxon>
    </lineage>
</organism>
<evidence type="ECO:0000313" key="3">
    <source>
        <dbReference type="EMBL" id="CAB9502672.1"/>
    </source>
</evidence>
<feature type="chain" id="PRO_5040445911" evidence="2">
    <location>
        <begin position="22"/>
        <end position="128"/>
    </location>
</feature>
<evidence type="ECO:0000256" key="2">
    <source>
        <dbReference type="SAM" id="SignalP"/>
    </source>
</evidence>
<accession>A0A9N8DH56</accession>
<name>A0A9N8DH56_9STRA</name>
<dbReference type="Proteomes" id="UP001153069">
    <property type="component" value="Unassembled WGS sequence"/>
</dbReference>
<sequence>MKSRYIVIFLLLLSGLGIADARERSSSSGFHQGSTREEILANRARRKKQLEALLLESRQQLADHTKGKKLLDSNDLTSLEKKIHVFQRKLDTMEGDMDEREVERILKREELRHERDEERRRRREREEL</sequence>